<accession>A0A7K1UEY4</accession>
<dbReference type="PANTHER" id="PTHR37816:SF1">
    <property type="entry name" value="TOXIN"/>
    <property type="match status" value="1"/>
</dbReference>
<proteinExistence type="predicted"/>
<dbReference type="Gene3D" id="3.40.50.300">
    <property type="entry name" value="P-loop containing nucleotide triphosphate hydrolases"/>
    <property type="match status" value="1"/>
</dbReference>
<dbReference type="InterPro" id="IPR052922">
    <property type="entry name" value="Cytidylate_Kinase-2"/>
</dbReference>
<dbReference type="InterPro" id="IPR027417">
    <property type="entry name" value="P-loop_NTPase"/>
</dbReference>
<gene>
    <name evidence="1" type="ORF">GNZ21_01415</name>
</gene>
<dbReference type="AlphaFoldDB" id="A0A7K1UEY4"/>
<dbReference type="Proteomes" id="UP000460157">
    <property type="component" value="Unassembled WGS sequence"/>
</dbReference>
<keyword evidence="2" id="KW-1185">Reference proteome</keyword>
<dbReference type="RefSeq" id="WP_157320691.1">
    <property type="nucleotide sequence ID" value="NZ_BMFX01000037.1"/>
</dbReference>
<organism evidence="1 2">
    <name type="scientific">Nesterenkonia alkaliphila</name>
    <dbReference type="NCBI Taxonomy" id="1463631"/>
    <lineage>
        <taxon>Bacteria</taxon>
        <taxon>Bacillati</taxon>
        <taxon>Actinomycetota</taxon>
        <taxon>Actinomycetes</taxon>
        <taxon>Micrococcales</taxon>
        <taxon>Micrococcaceae</taxon>
        <taxon>Nesterenkonia</taxon>
    </lineage>
</organism>
<sequence length="190" mass="22181">MLSFSDPLPHTPQRVLIAGVTGVGKSTLGKHLSELWEIPYTNLDVLHWGPGWTERPQFREEAHALAASDHWITEWQYWGKGLKHTLGNRAETIIWLNFPRPLAWQRLFRRTVRRWATQHQAFAGCTERPPWTAFTDENHILRWEAKTHSKWRERMPALVQELSGAAFIELRSPHEVRNWLSGPAQQAREL</sequence>
<protein>
    <submittedName>
        <fullName evidence="1">AAA family ATPase</fullName>
    </submittedName>
</protein>
<comment type="caution">
    <text evidence="1">The sequence shown here is derived from an EMBL/GenBank/DDBJ whole genome shotgun (WGS) entry which is preliminary data.</text>
</comment>
<dbReference type="PANTHER" id="PTHR37816">
    <property type="entry name" value="YALI0E33011P"/>
    <property type="match status" value="1"/>
</dbReference>
<reference evidence="1 2" key="1">
    <citation type="submission" date="2019-12" db="EMBL/GenBank/DDBJ databases">
        <title>Nesterenkonia muleiensis sp. nov., a novel actinobacterium isolated from sap of Populus euphratica.</title>
        <authorList>
            <person name="Wang R."/>
        </authorList>
    </citation>
    <scope>NUCLEOTIDE SEQUENCE [LARGE SCALE GENOMIC DNA]</scope>
    <source>
        <strain evidence="1 2">F10</strain>
    </source>
</reference>
<evidence type="ECO:0000313" key="2">
    <source>
        <dbReference type="Proteomes" id="UP000460157"/>
    </source>
</evidence>
<dbReference type="SUPFAM" id="SSF52540">
    <property type="entry name" value="P-loop containing nucleoside triphosphate hydrolases"/>
    <property type="match status" value="1"/>
</dbReference>
<dbReference type="OrthoDB" id="3199600at2"/>
<dbReference type="EMBL" id="WRPM01000008">
    <property type="protein sequence ID" value="MVT25035.1"/>
    <property type="molecule type" value="Genomic_DNA"/>
</dbReference>
<name>A0A7K1UEY4_9MICC</name>
<evidence type="ECO:0000313" key="1">
    <source>
        <dbReference type="EMBL" id="MVT25035.1"/>
    </source>
</evidence>